<evidence type="ECO:0000256" key="9">
    <source>
        <dbReference type="ARBA" id="ARBA00034328"/>
    </source>
</evidence>
<keyword evidence="3" id="KW-0288">FMN</keyword>
<comment type="pathway">
    <text evidence="7">Sulfur metabolism; dibenzothiophene degradation.</text>
</comment>
<dbReference type="Pfam" id="PF02770">
    <property type="entry name" value="Acyl-CoA_dh_M"/>
    <property type="match status" value="1"/>
</dbReference>
<feature type="domain" description="Acyl-CoA dehydrogenase/oxidase N-terminal" evidence="15">
    <location>
        <begin position="46"/>
        <end position="107"/>
    </location>
</feature>
<dbReference type="FunFam" id="2.40.110.10:FF:000020">
    <property type="entry name" value="Putative acyl-CoA dehydrogenase YdbM"/>
    <property type="match status" value="1"/>
</dbReference>
<evidence type="ECO:0000313" key="18">
    <source>
        <dbReference type="Proteomes" id="UP000325755"/>
    </source>
</evidence>
<comment type="catalytic activity">
    <reaction evidence="12">
        <text>dibenzothiophene 5-oxide + FMNH2 + O2 = dibenzothiophene 5,5-dioxide + FMN + H2O + H(+)</text>
        <dbReference type="Rhea" id="RHEA:49080"/>
        <dbReference type="ChEBI" id="CHEBI:15377"/>
        <dbReference type="ChEBI" id="CHEBI:15378"/>
        <dbReference type="ChEBI" id="CHEBI:15379"/>
        <dbReference type="ChEBI" id="CHEBI:23683"/>
        <dbReference type="ChEBI" id="CHEBI:57618"/>
        <dbReference type="ChEBI" id="CHEBI:58210"/>
        <dbReference type="ChEBI" id="CHEBI:90356"/>
    </reaction>
</comment>
<evidence type="ECO:0000256" key="7">
    <source>
        <dbReference type="ARBA" id="ARBA00034307"/>
    </source>
</evidence>
<evidence type="ECO:0000259" key="14">
    <source>
        <dbReference type="Pfam" id="PF02770"/>
    </source>
</evidence>
<organism evidence="17 18">
    <name type="scientific">Candidatus Methylospira mobilis</name>
    <dbReference type="NCBI Taxonomy" id="1808979"/>
    <lineage>
        <taxon>Bacteria</taxon>
        <taxon>Pseudomonadati</taxon>
        <taxon>Pseudomonadota</taxon>
        <taxon>Gammaproteobacteria</taxon>
        <taxon>Methylococcales</taxon>
        <taxon>Methylococcaceae</taxon>
        <taxon>Candidatus Methylospira</taxon>
    </lineage>
</organism>
<dbReference type="InParanoid" id="A0A5Q0BHA8"/>
<keyword evidence="5" id="KW-0560">Oxidoreductase</keyword>
<dbReference type="Proteomes" id="UP000325755">
    <property type="component" value="Chromosome"/>
</dbReference>
<dbReference type="RefSeq" id="WP_153249191.1">
    <property type="nucleotide sequence ID" value="NZ_CP044205.1"/>
</dbReference>
<dbReference type="InterPro" id="IPR013786">
    <property type="entry name" value="AcylCoA_DH/ox_N"/>
</dbReference>
<reference evidence="17 18" key="1">
    <citation type="submission" date="2019-09" db="EMBL/GenBank/DDBJ databases">
        <title>Ecophysiology of the spiral-shaped methanotroph Methylospira mobilis as revealed by the complete genome sequence.</title>
        <authorList>
            <person name="Oshkin I.Y."/>
            <person name="Dedysh S.N."/>
            <person name="Miroshnikov K."/>
            <person name="Danilova O.V."/>
            <person name="Hakobyan A."/>
            <person name="Liesack W."/>
        </authorList>
    </citation>
    <scope>NUCLEOTIDE SEQUENCE [LARGE SCALE GENOMIC DNA]</scope>
    <source>
        <strain evidence="17 18">Shm1</strain>
    </source>
</reference>
<dbReference type="InterPro" id="IPR013107">
    <property type="entry name" value="Acyl-CoA_DH_C"/>
</dbReference>
<dbReference type="InterPro" id="IPR037069">
    <property type="entry name" value="AcylCoA_DH/ox_N_sf"/>
</dbReference>
<dbReference type="EMBL" id="CP044205">
    <property type="protein sequence ID" value="QFY43210.1"/>
    <property type="molecule type" value="Genomic_DNA"/>
</dbReference>
<dbReference type="GO" id="GO:0050660">
    <property type="term" value="F:flavin adenine dinucleotide binding"/>
    <property type="evidence" value="ECO:0007669"/>
    <property type="project" value="InterPro"/>
</dbReference>
<evidence type="ECO:0000256" key="12">
    <source>
        <dbReference type="ARBA" id="ARBA00048445"/>
    </source>
</evidence>
<dbReference type="Pfam" id="PF02771">
    <property type="entry name" value="Acyl-CoA_dh_N"/>
    <property type="match status" value="1"/>
</dbReference>
<dbReference type="GO" id="GO:0006552">
    <property type="term" value="P:L-leucine catabolic process"/>
    <property type="evidence" value="ECO:0007669"/>
    <property type="project" value="TreeGrafter"/>
</dbReference>
<dbReference type="SUPFAM" id="SSF47203">
    <property type="entry name" value="Acyl-CoA dehydrogenase C-terminal domain-like"/>
    <property type="match status" value="1"/>
</dbReference>
<dbReference type="EC" id="1.14.14.21" evidence="9"/>
<feature type="domain" description="Acyl-CoA oxidase/dehydrogenase middle" evidence="14">
    <location>
        <begin position="129"/>
        <end position="208"/>
    </location>
</feature>
<dbReference type="GO" id="GO:0008470">
    <property type="term" value="F:3-methylbutanoyl-CoA dehydrogenase activity"/>
    <property type="evidence" value="ECO:0007669"/>
    <property type="project" value="TreeGrafter"/>
</dbReference>
<keyword evidence="6 17" id="KW-0503">Monooxygenase</keyword>
<evidence type="ECO:0000256" key="5">
    <source>
        <dbReference type="ARBA" id="ARBA00023002"/>
    </source>
</evidence>
<dbReference type="PIRSF" id="PIRSF016578">
    <property type="entry name" value="HsaA"/>
    <property type="match status" value="1"/>
</dbReference>
<dbReference type="GO" id="GO:0005737">
    <property type="term" value="C:cytoplasm"/>
    <property type="evidence" value="ECO:0007669"/>
    <property type="project" value="UniProtKB-SubCell"/>
</dbReference>
<dbReference type="Pfam" id="PF08028">
    <property type="entry name" value="Acyl-CoA_dh_2"/>
    <property type="match status" value="1"/>
</dbReference>
<dbReference type="Gene3D" id="1.20.140.10">
    <property type="entry name" value="Butyryl-CoA Dehydrogenase, subunit A, domain 3"/>
    <property type="match status" value="1"/>
</dbReference>
<evidence type="ECO:0000256" key="4">
    <source>
        <dbReference type="ARBA" id="ARBA00022741"/>
    </source>
</evidence>
<accession>A0A5Q0BHA8</accession>
<comment type="subcellular location">
    <subcellularLocation>
        <location evidence="1">Cytoplasm</location>
    </subcellularLocation>
</comment>
<name>A0A5Q0BHA8_9GAMM</name>
<evidence type="ECO:0000256" key="2">
    <source>
        <dbReference type="ARBA" id="ARBA00022630"/>
    </source>
</evidence>
<dbReference type="OrthoDB" id="571684at2"/>
<evidence type="ECO:0000256" key="6">
    <source>
        <dbReference type="ARBA" id="ARBA00023033"/>
    </source>
</evidence>
<dbReference type="SUPFAM" id="SSF56645">
    <property type="entry name" value="Acyl-CoA dehydrogenase NM domain-like"/>
    <property type="match status" value="1"/>
</dbReference>
<comment type="catalytic activity">
    <reaction evidence="13">
        <text>dibenzothiophene + 2 FMNH2 + 2 O2 = dibenzothiophene 5,5-dioxide + 2 FMN + 2 H2O + 2 H(+)</text>
        <dbReference type="Rhea" id="RHEA:49072"/>
        <dbReference type="ChEBI" id="CHEBI:15377"/>
        <dbReference type="ChEBI" id="CHEBI:15378"/>
        <dbReference type="ChEBI" id="CHEBI:15379"/>
        <dbReference type="ChEBI" id="CHEBI:23681"/>
        <dbReference type="ChEBI" id="CHEBI:57618"/>
        <dbReference type="ChEBI" id="CHEBI:58210"/>
        <dbReference type="ChEBI" id="CHEBI:90356"/>
        <dbReference type="EC" id="1.14.14.21"/>
    </reaction>
</comment>
<keyword evidence="18" id="KW-1185">Reference proteome</keyword>
<comment type="similarity">
    <text evidence="8">Belongs to the DszC flavin monooxygenase family.</text>
</comment>
<evidence type="ECO:0000256" key="3">
    <source>
        <dbReference type="ARBA" id="ARBA00022643"/>
    </source>
</evidence>
<comment type="catalytic activity">
    <reaction evidence="11">
        <text>dibenzothiophene + FMNH2 + O2 = dibenzothiophene 5-oxide + FMN + H2O + H(+)</text>
        <dbReference type="Rhea" id="RHEA:49076"/>
        <dbReference type="ChEBI" id="CHEBI:15377"/>
        <dbReference type="ChEBI" id="CHEBI:15378"/>
        <dbReference type="ChEBI" id="CHEBI:15379"/>
        <dbReference type="ChEBI" id="CHEBI:23681"/>
        <dbReference type="ChEBI" id="CHEBI:23683"/>
        <dbReference type="ChEBI" id="CHEBI:57618"/>
        <dbReference type="ChEBI" id="CHEBI:58210"/>
    </reaction>
</comment>
<evidence type="ECO:0000256" key="1">
    <source>
        <dbReference type="ARBA" id="ARBA00004496"/>
    </source>
</evidence>
<dbReference type="InterPro" id="IPR046373">
    <property type="entry name" value="Acyl-CoA_Oxase/DH_mid-dom_sf"/>
</dbReference>
<dbReference type="PANTHER" id="PTHR43884">
    <property type="entry name" value="ACYL-COA DEHYDROGENASE"/>
    <property type="match status" value="1"/>
</dbReference>
<dbReference type="KEGG" id="mmob:F6R98_11755"/>
<dbReference type="Gene3D" id="1.10.540.10">
    <property type="entry name" value="Acyl-CoA dehydrogenase/oxidase, N-terminal domain"/>
    <property type="match status" value="1"/>
</dbReference>
<evidence type="ECO:0000259" key="16">
    <source>
        <dbReference type="Pfam" id="PF08028"/>
    </source>
</evidence>
<evidence type="ECO:0000256" key="8">
    <source>
        <dbReference type="ARBA" id="ARBA00034317"/>
    </source>
</evidence>
<gene>
    <name evidence="17" type="ORF">F6R98_11755</name>
</gene>
<sequence length="397" mass="44168">MSSNSLGPHNKAAVSRLFELTEQLSAEFAKTAIVRDRQGGNAKIERDLLRESGLLNLIIPESYGGHGVNWQDTLQMVRIICRADSSLGHLFGFQHLLLATIRLYGNQWPEYYRKTVQGKWFWGNTLNPLDTRATITPDKQDWRVNGIKSFCSGATDSDYLIVSAFPPNGGKLVVAAIPSNRAGIKINSDWDNMGQRQTDSGSVEFHDVRILDSEILRDPGPLGTEFAGLRSLIAQLVLTNIYIGIAEGALTEARSYTKSQSRAWFRSGVEYATSDPYVLHKYGEFWVELNAAILATDYAAHLLDLAWLKEERLTESERAQAAVAASTAKVLATRAGLDITQRLFEVTGARATQSSAAFDRFWRNLRTHSLHDPVDYKLLDLGEWVLNGKSPTPGFYS</sequence>
<keyword evidence="2" id="KW-0285">Flavoprotein</keyword>
<protein>
    <recommendedName>
        <fullName evidence="10">Dibenzothiophene monooxygenase</fullName>
        <ecNumber evidence="9">1.14.14.21</ecNumber>
    </recommendedName>
</protein>
<evidence type="ECO:0000256" key="13">
    <source>
        <dbReference type="ARBA" id="ARBA00049456"/>
    </source>
</evidence>
<dbReference type="InterPro" id="IPR009100">
    <property type="entry name" value="AcylCoA_DH/oxidase_NM_dom_sf"/>
</dbReference>
<evidence type="ECO:0000259" key="15">
    <source>
        <dbReference type="Pfam" id="PF02771"/>
    </source>
</evidence>
<dbReference type="GO" id="GO:0004497">
    <property type="term" value="F:monooxygenase activity"/>
    <property type="evidence" value="ECO:0007669"/>
    <property type="project" value="UniProtKB-KW"/>
</dbReference>
<keyword evidence="4" id="KW-0547">Nucleotide-binding</keyword>
<dbReference type="AlphaFoldDB" id="A0A5Q0BHA8"/>
<feature type="domain" description="Acyl-CoA dehydrogenase C-terminal" evidence="16">
    <location>
        <begin position="240"/>
        <end position="372"/>
    </location>
</feature>
<dbReference type="Gene3D" id="2.40.110.10">
    <property type="entry name" value="Butyryl-CoA Dehydrogenase, subunit A, domain 2"/>
    <property type="match status" value="1"/>
</dbReference>
<evidence type="ECO:0000256" key="10">
    <source>
        <dbReference type="ARBA" id="ARBA00034345"/>
    </source>
</evidence>
<dbReference type="PANTHER" id="PTHR43884:SF12">
    <property type="entry name" value="ISOVALERYL-COA DEHYDROGENASE, MITOCHONDRIAL-RELATED"/>
    <property type="match status" value="1"/>
</dbReference>
<evidence type="ECO:0000313" key="17">
    <source>
        <dbReference type="EMBL" id="QFY43210.1"/>
    </source>
</evidence>
<dbReference type="InterPro" id="IPR036250">
    <property type="entry name" value="AcylCo_DH-like_C"/>
</dbReference>
<proteinExistence type="inferred from homology"/>
<dbReference type="InterPro" id="IPR006091">
    <property type="entry name" value="Acyl-CoA_Oxase/DH_mid-dom"/>
</dbReference>
<evidence type="ECO:0000256" key="11">
    <source>
        <dbReference type="ARBA" id="ARBA00047859"/>
    </source>
</evidence>